<keyword evidence="3" id="KW-1185">Reference proteome</keyword>
<accession>A0ABQ8GS30</accession>
<feature type="compositionally biased region" description="Basic residues" evidence="1">
    <location>
        <begin position="307"/>
        <end position="317"/>
    </location>
</feature>
<name>A0ABQ8GS30_9PEZI</name>
<organism evidence="2 3">
    <name type="scientific">Macrophomina phaseolina</name>
    <dbReference type="NCBI Taxonomy" id="35725"/>
    <lineage>
        <taxon>Eukaryota</taxon>
        <taxon>Fungi</taxon>
        <taxon>Dikarya</taxon>
        <taxon>Ascomycota</taxon>
        <taxon>Pezizomycotina</taxon>
        <taxon>Dothideomycetes</taxon>
        <taxon>Dothideomycetes incertae sedis</taxon>
        <taxon>Botryosphaeriales</taxon>
        <taxon>Botryosphaeriaceae</taxon>
        <taxon>Macrophomina</taxon>
    </lineage>
</organism>
<evidence type="ECO:0000313" key="2">
    <source>
        <dbReference type="EMBL" id="KAH7063295.1"/>
    </source>
</evidence>
<gene>
    <name evidence="2" type="ORF">B0J12DRAFT_694207</name>
</gene>
<feature type="compositionally biased region" description="Polar residues" evidence="1">
    <location>
        <begin position="280"/>
        <end position="290"/>
    </location>
</feature>
<dbReference type="Proteomes" id="UP000774617">
    <property type="component" value="Unassembled WGS sequence"/>
</dbReference>
<feature type="region of interest" description="Disordered" evidence="1">
    <location>
        <begin position="210"/>
        <end position="317"/>
    </location>
</feature>
<evidence type="ECO:0000313" key="3">
    <source>
        <dbReference type="Proteomes" id="UP000774617"/>
    </source>
</evidence>
<comment type="caution">
    <text evidence="2">The sequence shown here is derived from an EMBL/GenBank/DDBJ whole genome shotgun (WGS) entry which is preliminary data.</text>
</comment>
<protein>
    <submittedName>
        <fullName evidence="2">Uncharacterized protein</fullName>
    </submittedName>
</protein>
<dbReference type="EMBL" id="JAGTJR010000002">
    <property type="protein sequence ID" value="KAH7063295.1"/>
    <property type="molecule type" value="Genomic_DNA"/>
</dbReference>
<evidence type="ECO:0000256" key="1">
    <source>
        <dbReference type="SAM" id="MobiDB-lite"/>
    </source>
</evidence>
<proteinExistence type="predicted"/>
<sequence length="317" mass="34354">MGRTRRRGGRGRFQLGLLRSDGQGSDHCKDGRAGSLRMVFLKGQIPSLQEQMIERILSPFKRIPVALRADLDGLIAAGGGLGDCTDSAALIVVTGVAQAPALASTQIFTIAFKCPTRRPQIQPSTAQQKTNTRLTHLHCNTVLLKMPSQAPEQSPAPEDRLPACQKFHHAMLALSNLHNRHSEPSEGTQMWLARWERYTDVLWASQMEAANAHHTSREQAQMADKKPQETMNEPETADKMPQATTASPRHKAKGTGAGGEPAGKTELQLPTSEVAGASQLAMNAHQTSDPGNRPTRKTGSADEPTAKKPRAATKTTR</sequence>
<reference evidence="2 3" key="1">
    <citation type="journal article" date="2021" name="Nat. Commun.">
        <title>Genetic determinants of endophytism in the Arabidopsis root mycobiome.</title>
        <authorList>
            <person name="Mesny F."/>
            <person name="Miyauchi S."/>
            <person name="Thiergart T."/>
            <person name="Pickel B."/>
            <person name="Atanasova L."/>
            <person name="Karlsson M."/>
            <person name="Huettel B."/>
            <person name="Barry K.W."/>
            <person name="Haridas S."/>
            <person name="Chen C."/>
            <person name="Bauer D."/>
            <person name="Andreopoulos W."/>
            <person name="Pangilinan J."/>
            <person name="LaButti K."/>
            <person name="Riley R."/>
            <person name="Lipzen A."/>
            <person name="Clum A."/>
            <person name="Drula E."/>
            <person name="Henrissat B."/>
            <person name="Kohler A."/>
            <person name="Grigoriev I.V."/>
            <person name="Martin F.M."/>
            <person name="Hacquard S."/>
        </authorList>
    </citation>
    <scope>NUCLEOTIDE SEQUENCE [LARGE SCALE GENOMIC DNA]</scope>
    <source>
        <strain evidence="2 3">MPI-SDFR-AT-0080</strain>
    </source>
</reference>